<dbReference type="Gene3D" id="1.20.1260.10">
    <property type="match status" value="1"/>
</dbReference>
<feature type="signal peptide" evidence="2">
    <location>
        <begin position="1"/>
        <end position="19"/>
    </location>
</feature>
<dbReference type="Pfam" id="PF03713">
    <property type="entry name" value="DUF305"/>
    <property type="match status" value="1"/>
</dbReference>
<evidence type="ECO:0000256" key="1">
    <source>
        <dbReference type="SAM" id="MobiDB-lite"/>
    </source>
</evidence>
<keyword evidence="2" id="KW-0732">Signal</keyword>
<organism evidence="4 5">
    <name type="scientific">Xylanimonas ulmi</name>
    <dbReference type="NCBI Taxonomy" id="228973"/>
    <lineage>
        <taxon>Bacteria</taxon>
        <taxon>Bacillati</taxon>
        <taxon>Actinomycetota</taxon>
        <taxon>Actinomycetes</taxon>
        <taxon>Micrococcales</taxon>
        <taxon>Promicromonosporaceae</taxon>
        <taxon>Xylanimonas</taxon>
    </lineage>
</organism>
<dbReference type="PANTHER" id="PTHR36933:SF1">
    <property type="entry name" value="SLL0788 PROTEIN"/>
    <property type="match status" value="1"/>
</dbReference>
<reference evidence="4 5" key="1">
    <citation type="submission" date="2019-02" db="EMBL/GenBank/DDBJ databases">
        <title>Sequencing the genomes of 1000 actinobacteria strains.</title>
        <authorList>
            <person name="Klenk H.-P."/>
        </authorList>
    </citation>
    <scope>NUCLEOTIDE SEQUENCE [LARGE SCALE GENOMIC DNA]</scope>
    <source>
        <strain evidence="4 5">DSM 16932</strain>
    </source>
</reference>
<evidence type="ECO:0000256" key="2">
    <source>
        <dbReference type="SAM" id="SignalP"/>
    </source>
</evidence>
<proteinExistence type="predicted"/>
<dbReference type="Proteomes" id="UP000293852">
    <property type="component" value="Unassembled WGS sequence"/>
</dbReference>
<dbReference type="PROSITE" id="PS51257">
    <property type="entry name" value="PROKAR_LIPOPROTEIN"/>
    <property type="match status" value="1"/>
</dbReference>
<evidence type="ECO:0000313" key="4">
    <source>
        <dbReference type="EMBL" id="RZS62276.1"/>
    </source>
</evidence>
<dbReference type="AlphaFoldDB" id="A0A4Q7M2Z6"/>
<protein>
    <submittedName>
        <fullName evidence="4">Uncharacterized protein (DUF305 family)</fullName>
    </submittedName>
</protein>
<feature type="chain" id="PRO_5039312503" evidence="2">
    <location>
        <begin position="20"/>
        <end position="233"/>
    </location>
</feature>
<dbReference type="InterPro" id="IPR012347">
    <property type="entry name" value="Ferritin-like"/>
</dbReference>
<comment type="caution">
    <text evidence="4">The sequence shown here is derived from an EMBL/GenBank/DDBJ whole genome shotgun (WGS) entry which is preliminary data.</text>
</comment>
<dbReference type="EMBL" id="SGWX01000001">
    <property type="protein sequence ID" value="RZS62276.1"/>
    <property type="molecule type" value="Genomic_DNA"/>
</dbReference>
<dbReference type="PANTHER" id="PTHR36933">
    <property type="entry name" value="SLL0788 PROTEIN"/>
    <property type="match status" value="1"/>
</dbReference>
<name>A0A4Q7M2Z6_9MICO</name>
<evidence type="ECO:0000313" key="5">
    <source>
        <dbReference type="Proteomes" id="UP000293852"/>
    </source>
</evidence>
<evidence type="ECO:0000259" key="3">
    <source>
        <dbReference type="Pfam" id="PF03713"/>
    </source>
</evidence>
<sequence>MRTGAVASLAIVCALALSACGLPMEHTAGMDHATHSMASPSGPTATPSPAATGGGFGFQAFDPGSVRSGPADVLPTDVDLAFAVRMIPHHRAAVEMAQMLLTVDGLDPQIRELGEWVERDQQREIDLMTEWLDAWDTAYPELDAWRPADEAMAAVGDGMGPMPHDDGPMDMSPGAATHDFLVGMIPHHQGAIAMARVAVDQGDNAFVDALAHHVITEQGVEIDAMRALLTRFG</sequence>
<keyword evidence="5" id="KW-1185">Reference proteome</keyword>
<feature type="domain" description="DUF305" evidence="3">
    <location>
        <begin position="79"/>
        <end position="229"/>
    </location>
</feature>
<feature type="region of interest" description="Disordered" evidence="1">
    <location>
        <begin position="32"/>
        <end position="52"/>
    </location>
</feature>
<dbReference type="InterPro" id="IPR005183">
    <property type="entry name" value="DUF305_CopM-like"/>
</dbReference>
<accession>A0A4Q7M2Z6</accession>
<feature type="compositionally biased region" description="Low complexity" evidence="1">
    <location>
        <begin position="38"/>
        <end position="51"/>
    </location>
</feature>
<gene>
    <name evidence="4" type="ORF">EV386_2604</name>
</gene>